<dbReference type="GO" id="GO:0016787">
    <property type="term" value="F:hydrolase activity"/>
    <property type="evidence" value="ECO:0007669"/>
    <property type="project" value="UniProtKB-KW"/>
</dbReference>
<dbReference type="PANTHER" id="PTHR43798:SF31">
    <property type="entry name" value="AB HYDROLASE SUPERFAMILY PROTEIN YCLE"/>
    <property type="match status" value="1"/>
</dbReference>
<keyword evidence="5" id="KW-1185">Reference proteome</keyword>
<dbReference type="Proteomes" id="UP000552700">
    <property type="component" value="Unassembled WGS sequence"/>
</dbReference>
<evidence type="ECO:0000256" key="1">
    <source>
        <dbReference type="ARBA" id="ARBA00022801"/>
    </source>
</evidence>
<dbReference type="AlphaFoldDB" id="A0A841J1A0"/>
<dbReference type="PROSITE" id="PS51318">
    <property type="entry name" value="TAT"/>
    <property type="match status" value="1"/>
</dbReference>
<dbReference type="InterPro" id="IPR000073">
    <property type="entry name" value="AB_hydrolase_1"/>
</dbReference>
<organism evidence="4 5">
    <name type="scientific">Sphingobium subterraneum</name>
    <dbReference type="NCBI Taxonomy" id="627688"/>
    <lineage>
        <taxon>Bacteria</taxon>
        <taxon>Pseudomonadati</taxon>
        <taxon>Pseudomonadota</taxon>
        <taxon>Alphaproteobacteria</taxon>
        <taxon>Sphingomonadales</taxon>
        <taxon>Sphingomonadaceae</taxon>
        <taxon>Sphingobium</taxon>
    </lineage>
</organism>
<feature type="signal peptide" evidence="2">
    <location>
        <begin position="1"/>
        <end position="26"/>
    </location>
</feature>
<dbReference type="Gene3D" id="3.40.50.1820">
    <property type="entry name" value="alpha/beta hydrolase"/>
    <property type="match status" value="1"/>
</dbReference>
<dbReference type="SUPFAM" id="SSF53474">
    <property type="entry name" value="alpha/beta-Hydrolases"/>
    <property type="match status" value="1"/>
</dbReference>
<comment type="caution">
    <text evidence="4">The sequence shown here is derived from an EMBL/GenBank/DDBJ whole genome shotgun (WGS) entry which is preliminary data.</text>
</comment>
<sequence>MQTRRNVLIGAACAAAMLPGAGIARAAPPALFSSRRITVTTRGALARGGRDVLMIPGLASGAGVWNGTIARVPGHRYHLVQVRGFAGLAPDGNKAGPLLAPLADDIARYIREMRLAAPAIVGHSMGGTLAMMLALRPANSIGRLLVVDMLPDGAAMVGGTSAGFGFLAGQLNGYFTKTKAGRQMLADMVRQSRGGRDSDPQVIAQALSELAQTDLGPQLTKIACPMEVIYALPTDTQLRAAQGDRYRRAYAPARRARIRPIGPSGHMIMLDQPAAFANALANFLRE</sequence>
<dbReference type="InterPro" id="IPR029058">
    <property type="entry name" value="AB_hydrolase_fold"/>
</dbReference>
<name>A0A841J1A0_9SPHN</name>
<dbReference type="PANTHER" id="PTHR43798">
    <property type="entry name" value="MONOACYLGLYCEROL LIPASE"/>
    <property type="match status" value="1"/>
</dbReference>
<keyword evidence="1" id="KW-0378">Hydrolase</keyword>
<evidence type="ECO:0000259" key="3">
    <source>
        <dbReference type="Pfam" id="PF12697"/>
    </source>
</evidence>
<feature type="domain" description="AB hydrolase-1" evidence="3">
    <location>
        <begin position="52"/>
        <end position="279"/>
    </location>
</feature>
<feature type="chain" id="PRO_5032908620" evidence="2">
    <location>
        <begin position="27"/>
        <end position="286"/>
    </location>
</feature>
<accession>A0A841J1A0</accession>
<gene>
    <name evidence="4" type="ORF">FHS92_002466</name>
</gene>
<dbReference type="InterPro" id="IPR050266">
    <property type="entry name" value="AB_hydrolase_sf"/>
</dbReference>
<dbReference type="Pfam" id="PF12697">
    <property type="entry name" value="Abhydrolase_6"/>
    <property type="match status" value="1"/>
</dbReference>
<dbReference type="RefSeq" id="WP_184081032.1">
    <property type="nucleotide sequence ID" value="NZ_JACIJP010000004.1"/>
</dbReference>
<proteinExistence type="predicted"/>
<dbReference type="GO" id="GO:0016020">
    <property type="term" value="C:membrane"/>
    <property type="evidence" value="ECO:0007669"/>
    <property type="project" value="TreeGrafter"/>
</dbReference>
<evidence type="ECO:0000256" key="2">
    <source>
        <dbReference type="SAM" id="SignalP"/>
    </source>
</evidence>
<reference evidence="4 5" key="1">
    <citation type="submission" date="2020-08" db="EMBL/GenBank/DDBJ databases">
        <title>Genomic Encyclopedia of Type Strains, Phase IV (KMG-IV): sequencing the most valuable type-strain genomes for metagenomic binning, comparative biology and taxonomic classification.</title>
        <authorList>
            <person name="Goeker M."/>
        </authorList>
    </citation>
    <scope>NUCLEOTIDE SEQUENCE [LARGE SCALE GENOMIC DNA]</scope>
    <source>
        <strain evidence="4 5">DSM 102255</strain>
    </source>
</reference>
<keyword evidence="2" id="KW-0732">Signal</keyword>
<dbReference type="InterPro" id="IPR006311">
    <property type="entry name" value="TAT_signal"/>
</dbReference>
<protein>
    <submittedName>
        <fullName evidence="4">Pimeloyl-ACP methyl ester carboxylesterase</fullName>
    </submittedName>
</protein>
<evidence type="ECO:0000313" key="4">
    <source>
        <dbReference type="EMBL" id="MBB6124713.1"/>
    </source>
</evidence>
<dbReference type="EMBL" id="JACIJP010000004">
    <property type="protein sequence ID" value="MBB6124713.1"/>
    <property type="molecule type" value="Genomic_DNA"/>
</dbReference>
<evidence type="ECO:0000313" key="5">
    <source>
        <dbReference type="Proteomes" id="UP000552700"/>
    </source>
</evidence>